<dbReference type="HAMAP" id="MF_01405">
    <property type="entry name" value="Non_canon_purine_NTPase"/>
    <property type="match status" value="1"/>
</dbReference>
<gene>
    <name evidence="9" type="ORF">ACFQPF_06340</name>
</gene>
<comment type="catalytic activity">
    <reaction evidence="7">
        <text>ITP + H2O = IMP + diphosphate + H(+)</text>
        <dbReference type="Rhea" id="RHEA:29399"/>
        <dbReference type="ChEBI" id="CHEBI:15377"/>
        <dbReference type="ChEBI" id="CHEBI:15378"/>
        <dbReference type="ChEBI" id="CHEBI:33019"/>
        <dbReference type="ChEBI" id="CHEBI:58053"/>
        <dbReference type="ChEBI" id="CHEBI:61402"/>
        <dbReference type="EC" id="3.6.1.66"/>
    </reaction>
</comment>
<keyword evidence="5 7" id="KW-0460">Magnesium</keyword>
<feature type="binding site" evidence="7">
    <location>
        <begin position="9"/>
        <end position="14"/>
    </location>
    <ligand>
        <name>substrate</name>
    </ligand>
</feature>
<comment type="caution">
    <text evidence="9">The sequence shown here is derived from an EMBL/GenBank/DDBJ whole genome shotgun (WGS) entry which is preliminary data.</text>
</comment>
<dbReference type="InterPro" id="IPR029001">
    <property type="entry name" value="ITPase-like_fam"/>
</dbReference>
<comment type="catalytic activity">
    <reaction evidence="7">
        <text>XTP + H2O = XMP + diphosphate + H(+)</text>
        <dbReference type="Rhea" id="RHEA:28610"/>
        <dbReference type="ChEBI" id="CHEBI:15377"/>
        <dbReference type="ChEBI" id="CHEBI:15378"/>
        <dbReference type="ChEBI" id="CHEBI:33019"/>
        <dbReference type="ChEBI" id="CHEBI:57464"/>
        <dbReference type="ChEBI" id="CHEBI:61314"/>
        <dbReference type="EC" id="3.6.1.66"/>
    </reaction>
</comment>
<evidence type="ECO:0000256" key="2">
    <source>
        <dbReference type="ARBA" id="ARBA00022723"/>
    </source>
</evidence>
<reference evidence="10" key="1">
    <citation type="journal article" date="2019" name="Int. J. Syst. Evol. Microbiol.">
        <title>The Global Catalogue of Microorganisms (GCM) 10K type strain sequencing project: providing services to taxonomists for standard genome sequencing and annotation.</title>
        <authorList>
            <consortium name="The Broad Institute Genomics Platform"/>
            <consortium name="The Broad Institute Genome Sequencing Center for Infectious Disease"/>
            <person name="Wu L."/>
            <person name="Ma J."/>
        </authorList>
    </citation>
    <scope>NUCLEOTIDE SEQUENCE [LARGE SCALE GENOMIC DNA]</scope>
    <source>
        <strain evidence="10">NBRC 106396</strain>
    </source>
</reference>
<dbReference type="InterPro" id="IPR020922">
    <property type="entry name" value="dITP/XTP_pyrophosphatase"/>
</dbReference>
<feature type="binding site" evidence="7">
    <location>
        <begin position="152"/>
        <end position="155"/>
    </location>
    <ligand>
        <name>substrate</name>
    </ligand>
</feature>
<feature type="binding site" evidence="7">
    <location>
        <position position="42"/>
    </location>
    <ligand>
        <name>Mg(2+)</name>
        <dbReference type="ChEBI" id="CHEBI:18420"/>
    </ligand>
</feature>
<keyword evidence="6 7" id="KW-0546">Nucleotide metabolism</keyword>
<dbReference type="EC" id="3.6.1.66" evidence="7"/>
<dbReference type="Proteomes" id="UP001596549">
    <property type="component" value="Unassembled WGS sequence"/>
</dbReference>
<feature type="active site" description="Proton acceptor" evidence="7">
    <location>
        <position position="71"/>
    </location>
</feature>
<dbReference type="NCBIfam" id="NF011397">
    <property type="entry name" value="PRK14822.1"/>
    <property type="match status" value="1"/>
</dbReference>
<feature type="binding site" evidence="7">
    <location>
        <position position="175"/>
    </location>
    <ligand>
        <name>substrate</name>
    </ligand>
</feature>
<comment type="subunit">
    <text evidence="7">Homodimer.</text>
</comment>
<keyword evidence="2 7" id="KW-0479">Metal-binding</keyword>
<organism evidence="9 10">
    <name type="scientific">Fictibacillus iocasae</name>
    <dbReference type="NCBI Taxonomy" id="2715437"/>
    <lineage>
        <taxon>Bacteria</taxon>
        <taxon>Bacillati</taxon>
        <taxon>Bacillota</taxon>
        <taxon>Bacilli</taxon>
        <taxon>Bacillales</taxon>
        <taxon>Fictibacillaceae</taxon>
        <taxon>Fictibacillus</taxon>
    </lineage>
</organism>
<evidence type="ECO:0000256" key="7">
    <source>
        <dbReference type="HAMAP-Rule" id="MF_01405"/>
    </source>
</evidence>
<evidence type="ECO:0000256" key="8">
    <source>
        <dbReference type="RuleBase" id="RU003781"/>
    </source>
</evidence>
<evidence type="ECO:0000256" key="5">
    <source>
        <dbReference type="ARBA" id="ARBA00022842"/>
    </source>
</evidence>
<evidence type="ECO:0000256" key="4">
    <source>
        <dbReference type="ARBA" id="ARBA00022801"/>
    </source>
</evidence>
<dbReference type="RefSeq" id="WP_379747709.1">
    <property type="nucleotide sequence ID" value="NZ_JBHTCP010000012.1"/>
</dbReference>
<dbReference type="CDD" id="cd00515">
    <property type="entry name" value="HAM1"/>
    <property type="match status" value="1"/>
</dbReference>
<feature type="binding site" evidence="7">
    <location>
        <begin position="180"/>
        <end position="181"/>
    </location>
    <ligand>
        <name>substrate</name>
    </ligand>
</feature>
<dbReference type="GO" id="GO:0036220">
    <property type="term" value="F:ITP diphosphatase activity"/>
    <property type="evidence" value="ECO:0007669"/>
    <property type="project" value="UniProtKB-EC"/>
</dbReference>
<proteinExistence type="inferred from homology"/>
<keyword evidence="10" id="KW-1185">Reference proteome</keyword>
<keyword evidence="3 7" id="KW-0547">Nucleotide-binding</keyword>
<sequence length="197" mass="21829">MENTIVVATKNAGKVKEFQNMLHPKGFSVLSLLDYEEIEDVEETGTTFEENAKLKAETICEVLQTPVIADDSGLEVDALGGEPGVYSARYAGEEKDDNKNIDKLLQELEGVGNREARFVCALAVAIPDKPSAVFRGTCEGEIAHERRGTNGFGYDPVFYLPEKKKTMAELEKEEKNLISHRAAALRHLQETLSLRDL</sequence>
<dbReference type="Pfam" id="PF01725">
    <property type="entry name" value="Ham1p_like"/>
    <property type="match status" value="1"/>
</dbReference>
<comment type="catalytic activity">
    <reaction evidence="7">
        <text>dITP + H2O = dIMP + diphosphate + H(+)</text>
        <dbReference type="Rhea" id="RHEA:28342"/>
        <dbReference type="ChEBI" id="CHEBI:15377"/>
        <dbReference type="ChEBI" id="CHEBI:15378"/>
        <dbReference type="ChEBI" id="CHEBI:33019"/>
        <dbReference type="ChEBI" id="CHEBI:61194"/>
        <dbReference type="ChEBI" id="CHEBI:61382"/>
        <dbReference type="EC" id="3.6.1.66"/>
    </reaction>
</comment>
<feature type="binding site" evidence="7">
    <location>
        <position position="71"/>
    </location>
    <ligand>
        <name>Mg(2+)</name>
        <dbReference type="ChEBI" id="CHEBI:18420"/>
    </ligand>
</feature>
<dbReference type="Gene3D" id="3.90.950.10">
    <property type="match status" value="1"/>
</dbReference>
<dbReference type="NCBIfam" id="TIGR00042">
    <property type="entry name" value="RdgB/HAM1 family non-canonical purine NTP pyrophosphatase"/>
    <property type="match status" value="1"/>
</dbReference>
<comment type="function">
    <text evidence="7">Pyrophosphatase that catalyzes the hydrolysis of nucleoside triphosphates to their monophosphate derivatives, with a high preference for the non-canonical purine nucleotides XTP (xanthosine triphosphate), dITP (deoxyinosine triphosphate) and ITP. Seems to function as a house-cleaning enzyme that removes non-canonical purine nucleotides from the nucleotide pool, thus preventing their incorporation into DNA/RNA and avoiding chromosomal lesions.</text>
</comment>
<dbReference type="PANTHER" id="PTHR11067">
    <property type="entry name" value="INOSINE TRIPHOSPHATE PYROPHOSPHATASE/HAM1 PROTEIN"/>
    <property type="match status" value="1"/>
</dbReference>
<protein>
    <recommendedName>
        <fullName evidence="7">dITP/XTP pyrophosphatase</fullName>
        <ecNumber evidence="7">3.6.1.66</ecNumber>
    </recommendedName>
    <alternativeName>
        <fullName evidence="7">Non-canonical purine NTP pyrophosphatase</fullName>
    </alternativeName>
    <alternativeName>
        <fullName evidence="7">Non-standard purine NTP pyrophosphatase</fullName>
    </alternativeName>
    <alternativeName>
        <fullName evidence="7">Nucleoside-triphosphate diphosphatase</fullName>
    </alternativeName>
    <alternativeName>
        <fullName evidence="7">Nucleoside-triphosphate pyrophosphatase</fullName>
        <shortName evidence="7">NTPase</shortName>
    </alternativeName>
</protein>
<comment type="cofactor">
    <cofactor evidence="7">
        <name>Mg(2+)</name>
        <dbReference type="ChEBI" id="CHEBI:18420"/>
    </cofactor>
    <text evidence="7">Binds 1 Mg(2+) ion per subunit.</text>
</comment>
<comment type="similarity">
    <text evidence="1 7 8">Belongs to the HAM1 NTPase family.</text>
</comment>
<evidence type="ECO:0000256" key="6">
    <source>
        <dbReference type="ARBA" id="ARBA00023080"/>
    </source>
</evidence>
<keyword evidence="4 7" id="KW-0378">Hydrolase</keyword>
<evidence type="ECO:0000313" key="10">
    <source>
        <dbReference type="Proteomes" id="UP001596549"/>
    </source>
</evidence>
<dbReference type="EMBL" id="JBHTCP010000012">
    <property type="protein sequence ID" value="MFC7371287.1"/>
    <property type="molecule type" value="Genomic_DNA"/>
</dbReference>
<dbReference type="PANTHER" id="PTHR11067:SF9">
    <property type="entry name" value="INOSINE TRIPHOSPHATE PYROPHOSPHATASE"/>
    <property type="match status" value="1"/>
</dbReference>
<evidence type="ECO:0000256" key="3">
    <source>
        <dbReference type="ARBA" id="ARBA00022741"/>
    </source>
</evidence>
<name>A0ABW2NPT1_9BACL</name>
<dbReference type="SUPFAM" id="SSF52972">
    <property type="entry name" value="ITPase-like"/>
    <property type="match status" value="1"/>
</dbReference>
<accession>A0ABW2NPT1</accession>
<dbReference type="InterPro" id="IPR002637">
    <property type="entry name" value="RdgB/HAM1"/>
</dbReference>
<feature type="binding site" evidence="7">
    <location>
        <position position="72"/>
    </location>
    <ligand>
        <name>substrate</name>
    </ligand>
</feature>
<evidence type="ECO:0000313" key="9">
    <source>
        <dbReference type="EMBL" id="MFC7371287.1"/>
    </source>
</evidence>
<evidence type="ECO:0000256" key="1">
    <source>
        <dbReference type="ARBA" id="ARBA00008023"/>
    </source>
</evidence>